<dbReference type="Gene3D" id="3.10.450.320">
    <property type="entry name" value="Mitochondrial import inner membrane translocase subunit Tim21"/>
    <property type="match status" value="1"/>
</dbReference>
<evidence type="ECO:0000313" key="13">
    <source>
        <dbReference type="Proteomes" id="UP000738325"/>
    </source>
</evidence>
<dbReference type="PANTHER" id="PTHR13032">
    <property type="entry name" value="MITOCHONDRIAL IMPORT INNER MEMBRANE TRANSLOCASE SUBUNIT TIM21"/>
    <property type="match status" value="1"/>
</dbReference>
<keyword evidence="10" id="KW-0813">Transport</keyword>
<reference evidence="12" key="1">
    <citation type="journal article" date="2020" name="Fungal Divers.">
        <title>Resolving the Mortierellaceae phylogeny through synthesis of multi-gene phylogenetics and phylogenomics.</title>
        <authorList>
            <person name="Vandepol N."/>
            <person name="Liber J."/>
            <person name="Desiro A."/>
            <person name="Na H."/>
            <person name="Kennedy M."/>
            <person name="Barry K."/>
            <person name="Grigoriev I.V."/>
            <person name="Miller A.N."/>
            <person name="O'Donnell K."/>
            <person name="Stajich J.E."/>
            <person name="Bonito G."/>
        </authorList>
    </citation>
    <scope>NUCLEOTIDE SEQUENCE</scope>
    <source>
        <strain evidence="12">REB-010B</strain>
    </source>
</reference>
<dbReference type="EMBL" id="JAAAIP010000341">
    <property type="protein sequence ID" value="KAG0319038.1"/>
    <property type="molecule type" value="Genomic_DNA"/>
</dbReference>
<dbReference type="InterPro" id="IPR013261">
    <property type="entry name" value="Tim21"/>
</dbReference>
<evidence type="ECO:0000256" key="6">
    <source>
        <dbReference type="ARBA" id="ARBA00022946"/>
    </source>
</evidence>
<keyword evidence="7 10" id="KW-1133">Transmembrane helix</keyword>
<dbReference type="AlphaFoldDB" id="A0A9P6UTK7"/>
<dbReference type="FunFam" id="3.10.450.320:FF:000002">
    <property type="entry name" value="Mitochondrial import inner membrane translocase subunit tim21"/>
    <property type="match status" value="1"/>
</dbReference>
<accession>A0A9P6UTK7</accession>
<feature type="compositionally biased region" description="Polar residues" evidence="11">
    <location>
        <begin position="1"/>
        <end position="24"/>
    </location>
</feature>
<evidence type="ECO:0000256" key="9">
    <source>
        <dbReference type="ARBA" id="ARBA00023136"/>
    </source>
</evidence>
<dbReference type="Proteomes" id="UP000738325">
    <property type="component" value="Unassembled WGS sequence"/>
</dbReference>
<keyword evidence="4 10" id="KW-0812">Transmembrane</keyword>
<protein>
    <recommendedName>
        <fullName evidence="3 10">Mitochondrial import inner membrane translocase subunit Tim21</fullName>
    </recommendedName>
</protein>
<evidence type="ECO:0000256" key="10">
    <source>
        <dbReference type="RuleBase" id="RU367142"/>
    </source>
</evidence>
<dbReference type="GO" id="GO:0030150">
    <property type="term" value="P:protein import into mitochondrial matrix"/>
    <property type="evidence" value="ECO:0007669"/>
    <property type="project" value="UniProtKB-UniRule"/>
</dbReference>
<evidence type="ECO:0000256" key="1">
    <source>
        <dbReference type="ARBA" id="ARBA00004434"/>
    </source>
</evidence>
<dbReference type="OrthoDB" id="436405at2759"/>
<evidence type="ECO:0000256" key="2">
    <source>
        <dbReference type="ARBA" id="ARBA00010867"/>
    </source>
</evidence>
<comment type="subunit">
    <text evidence="10">Component of the TIM23 complex.</text>
</comment>
<keyword evidence="9 10" id="KW-0472">Membrane</keyword>
<sequence>MATEQPRSSGSNTQRPLTSALAQHTQKKQWKDLSTPEKVVTATKTTTNYAVIATGAVLVAAIGYAIVSELFGSNSDTRIFGDALEKVRNNDQLQEIIGTPMMGHGEASSSKRRRNRRIHSQVVLDAEGKEHLLMRFYVEGPDNEGIAHLEMVKDQRNKWEYKYLFVDIPGGVRRAQRIFVEYNKDAGLPAIDDK</sequence>
<comment type="function">
    <text evidence="10">Essential component of the TIM23 complex, a complex that mediates the translocation of transit peptide-containing proteins across the mitochondrial inner membrane.</text>
</comment>
<evidence type="ECO:0000256" key="11">
    <source>
        <dbReference type="SAM" id="MobiDB-lite"/>
    </source>
</evidence>
<evidence type="ECO:0000256" key="4">
    <source>
        <dbReference type="ARBA" id="ARBA00022692"/>
    </source>
</evidence>
<proteinExistence type="inferred from homology"/>
<evidence type="ECO:0000256" key="8">
    <source>
        <dbReference type="ARBA" id="ARBA00023128"/>
    </source>
</evidence>
<dbReference type="Pfam" id="PF08294">
    <property type="entry name" value="TIM21"/>
    <property type="match status" value="1"/>
</dbReference>
<evidence type="ECO:0000256" key="5">
    <source>
        <dbReference type="ARBA" id="ARBA00022792"/>
    </source>
</evidence>
<dbReference type="GO" id="GO:0005744">
    <property type="term" value="C:TIM23 mitochondrial import inner membrane translocase complex"/>
    <property type="evidence" value="ECO:0007669"/>
    <property type="project" value="UniProtKB-UniRule"/>
</dbReference>
<gene>
    <name evidence="12" type="primary">TIM21</name>
    <name evidence="12" type="ORF">BGZ99_005330</name>
</gene>
<feature type="transmembrane region" description="Helical" evidence="10">
    <location>
        <begin position="49"/>
        <end position="71"/>
    </location>
</feature>
<evidence type="ECO:0000313" key="12">
    <source>
        <dbReference type="EMBL" id="KAG0319038.1"/>
    </source>
</evidence>
<keyword evidence="5 10" id="KW-0999">Mitochondrion inner membrane</keyword>
<keyword evidence="6" id="KW-0809">Transit peptide</keyword>
<comment type="subcellular location">
    <subcellularLocation>
        <location evidence="1 10">Mitochondrion inner membrane</location>
        <topology evidence="1 10">Single-pass membrane protein</topology>
    </subcellularLocation>
</comment>
<organism evidence="12 13">
    <name type="scientific">Dissophora globulifera</name>
    <dbReference type="NCBI Taxonomy" id="979702"/>
    <lineage>
        <taxon>Eukaryota</taxon>
        <taxon>Fungi</taxon>
        <taxon>Fungi incertae sedis</taxon>
        <taxon>Mucoromycota</taxon>
        <taxon>Mortierellomycotina</taxon>
        <taxon>Mortierellomycetes</taxon>
        <taxon>Mortierellales</taxon>
        <taxon>Mortierellaceae</taxon>
        <taxon>Dissophora</taxon>
    </lineage>
</organism>
<dbReference type="PANTHER" id="PTHR13032:SF6">
    <property type="entry name" value="MITOCHONDRIAL IMPORT INNER MEMBRANE TRANSLOCASE SUBUNIT TIM21"/>
    <property type="match status" value="1"/>
</dbReference>
<feature type="region of interest" description="Disordered" evidence="11">
    <location>
        <begin position="1"/>
        <end position="30"/>
    </location>
</feature>
<name>A0A9P6UTK7_9FUNG</name>
<keyword evidence="13" id="KW-1185">Reference proteome</keyword>
<evidence type="ECO:0000256" key="7">
    <source>
        <dbReference type="ARBA" id="ARBA00022989"/>
    </source>
</evidence>
<comment type="similarity">
    <text evidence="2 10">Belongs to the TIM21 family.</text>
</comment>
<dbReference type="InterPro" id="IPR038552">
    <property type="entry name" value="Tim21_IMS_sf"/>
</dbReference>
<evidence type="ECO:0000256" key="3">
    <source>
        <dbReference type="ARBA" id="ARBA00020726"/>
    </source>
</evidence>
<keyword evidence="10" id="KW-0811">Translocation</keyword>
<keyword evidence="10" id="KW-0653">Protein transport</keyword>
<keyword evidence="8 10" id="KW-0496">Mitochondrion</keyword>
<comment type="caution">
    <text evidence="12">The sequence shown here is derived from an EMBL/GenBank/DDBJ whole genome shotgun (WGS) entry which is preliminary data.</text>
</comment>